<keyword evidence="4" id="KW-1185">Reference proteome</keyword>
<name>A0A669PUD7_PHACC</name>
<dbReference type="CDD" id="cd01826">
    <property type="entry name" value="acyloxyacyl_hydrolase_like"/>
    <property type="match status" value="1"/>
</dbReference>
<dbReference type="Pfam" id="PF00657">
    <property type="entry name" value="Lipase_GDSL"/>
    <property type="match status" value="1"/>
</dbReference>
<sequence>MGKPLAVGVVSVSPSLARSGLHIEAAAPTPDVPLTWLPLFPSHQQLPAHPLTQSPPPAASFFSPILFLSHPPKWKPCSKETEGDLLLYFLFYLSGGGLGGRVLSGFFFMQHELLRGVSCVINAEWLRQLLWFKVVSHSLRARRAELLTAPSWSHQASRSGTAATGMRASRQIIPNWFCILWLPLLLRAISCSPLPAAELPPPAALPSGLSQGQTCVGCVLVVSVIEQLAQWHNSTVKAAMERLCNYIPEKLQGFCYVLAEVYGPHIAELIDKEMNADVVCHSLKLCKQDPGQPLCHLYPPPKVGLSAAIRKAKRILKNSKDLKSTVGFPNLCAFPPLADLCERIKYVLRNKLPFEDFDGDKFSTFPTLRGYHWRGRDCDDKNTTVYPGRRPDNWDVKSDSNCNGIWGVDPKDGIPYEEKFCKGADSQGVVLLGDSAGAHFHIPPEWMTVTQMSAKSFANLPMAFTDELDWPQFSEITGFLNSTIGGWTDSLYLRLRRRNRCNHRDLQNISQNGGSSRNLLSLIKSLARNQLLDNPAIVIYATIGNDVCNGNQDTLAHMTTPKEMFSNVMQALQYLDSQLPNSSHVILTGLVDGRFLWDNLHSRYHPLGQLNRDVTYSQLYTFLNCLQVSPCSGWLTANETLRNLTSERALQLSNVLKEITRTQKFANFDVFYMDFPLKQTAEEWHRMGGESWQLIEPVDGFHPSQIAAALGTSVTWQKALHEWPQVLGKENPFNDQIEAIFKDQGGH</sequence>
<dbReference type="InterPro" id="IPR011001">
    <property type="entry name" value="Saposin-like"/>
</dbReference>
<dbReference type="GO" id="GO:0050528">
    <property type="term" value="F:acyloxyacyl hydrolase activity"/>
    <property type="evidence" value="ECO:0007669"/>
    <property type="project" value="InterPro"/>
</dbReference>
<dbReference type="PANTHER" id="PTHR15010">
    <property type="entry name" value="ACYLOXYACYL HYDROLASE"/>
    <property type="match status" value="1"/>
</dbReference>
<dbReference type="Gene3D" id="3.40.50.1110">
    <property type="entry name" value="SGNH hydrolase"/>
    <property type="match status" value="1"/>
</dbReference>
<dbReference type="RefSeq" id="XP_031446316.1">
    <property type="nucleotide sequence ID" value="XM_031590456.1"/>
</dbReference>
<accession>A0A669PUD7</accession>
<evidence type="ECO:0000313" key="4">
    <source>
        <dbReference type="Proteomes" id="UP000472261"/>
    </source>
</evidence>
<feature type="domain" description="Saposin B-type" evidence="2">
    <location>
        <begin position="211"/>
        <end position="290"/>
    </location>
</feature>
<evidence type="ECO:0000313" key="3">
    <source>
        <dbReference type="Ensembl" id="ENSPCLP00000005256.1"/>
    </source>
</evidence>
<evidence type="ECO:0000256" key="1">
    <source>
        <dbReference type="ARBA" id="ARBA00023157"/>
    </source>
</evidence>
<dbReference type="Ensembl" id="ENSPCLT00000007349.1">
    <property type="protein sequence ID" value="ENSPCLP00000005256.1"/>
    <property type="gene ID" value="ENSPCLG00000004488.1"/>
</dbReference>
<gene>
    <name evidence="3" type="primary">AOAH</name>
</gene>
<dbReference type="SUPFAM" id="SSF52266">
    <property type="entry name" value="SGNH hydrolase"/>
    <property type="match status" value="1"/>
</dbReference>
<evidence type="ECO:0000259" key="2">
    <source>
        <dbReference type="PROSITE" id="PS50015"/>
    </source>
</evidence>
<keyword evidence="1" id="KW-1015">Disulfide bond</keyword>
<reference evidence="3" key="2">
    <citation type="submission" date="2025-09" db="UniProtKB">
        <authorList>
            <consortium name="Ensembl"/>
        </authorList>
    </citation>
    <scope>IDENTIFICATION</scope>
</reference>
<dbReference type="InterPro" id="IPR048593">
    <property type="entry name" value="AOAH_Saposin_N"/>
</dbReference>
<organism evidence="3 4">
    <name type="scientific">Phasianus colchicus</name>
    <name type="common">Common pheasant</name>
    <dbReference type="NCBI Taxonomy" id="9054"/>
    <lineage>
        <taxon>Eukaryota</taxon>
        <taxon>Metazoa</taxon>
        <taxon>Chordata</taxon>
        <taxon>Craniata</taxon>
        <taxon>Vertebrata</taxon>
        <taxon>Euteleostomi</taxon>
        <taxon>Archelosauria</taxon>
        <taxon>Archosauria</taxon>
        <taxon>Dinosauria</taxon>
        <taxon>Saurischia</taxon>
        <taxon>Theropoda</taxon>
        <taxon>Coelurosauria</taxon>
        <taxon>Aves</taxon>
        <taxon>Neognathae</taxon>
        <taxon>Galloanserae</taxon>
        <taxon>Galliformes</taxon>
        <taxon>Phasianidae</taxon>
        <taxon>Phasianinae</taxon>
        <taxon>Phasianus</taxon>
    </lineage>
</organism>
<dbReference type="KEGG" id="pcoc:116227247"/>
<dbReference type="CTD" id="313"/>
<dbReference type="Pfam" id="PF20825">
    <property type="entry name" value="Saposin"/>
    <property type="match status" value="1"/>
</dbReference>
<reference evidence="3" key="1">
    <citation type="submission" date="2025-08" db="UniProtKB">
        <authorList>
            <consortium name="Ensembl"/>
        </authorList>
    </citation>
    <scope>IDENTIFICATION</scope>
</reference>
<dbReference type="Gene3D" id="1.10.225.10">
    <property type="entry name" value="Saposin-like"/>
    <property type="match status" value="1"/>
</dbReference>
<dbReference type="InterPro" id="IPR001087">
    <property type="entry name" value="GDSL"/>
</dbReference>
<dbReference type="GO" id="GO:0005509">
    <property type="term" value="F:calcium ion binding"/>
    <property type="evidence" value="ECO:0007669"/>
    <property type="project" value="TreeGrafter"/>
</dbReference>
<dbReference type="InterPro" id="IPR008139">
    <property type="entry name" value="SaposinB_dom"/>
</dbReference>
<dbReference type="SMART" id="SM00741">
    <property type="entry name" value="SapB"/>
    <property type="match status" value="1"/>
</dbReference>
<proteinExistence type="predicted"/>
<dbReference type="PANTHER" id="PTHR15010:SF0">
    <property type="entry name" value="ACYLOXYACYL HYDROLASE"/>
    <property type="match status" value="1"/>
</dbReference>
<dbReference type="SUPFAM" id="SSF47862">
    <property type="entry name" value="Saposin"/>
    <property type="match status" value="1"/>
</dbReference>
<dbReference type="InterPro" id="IPR036514">
    <property type="entry name" value="SGNH_hydro_sf"/>
</dbReference>
<dbReference type="OrthoDB" id="14839at2759"/>
<dbReference type="PROSITE" id="PS50015">
    <property type="entry name" value="SAP_B"/>
    <property type="match status" value="1"/>
</dbReference>
<dbReference type="Proteomes" id="UP000472261">
    <property type="component" value="Unplaced"/>
</dbReference>
<dbReference type="GeneID" id="116227247"/>
<dbReference type="GO" id="GO:0009104">
    <property type="term" value="P:lipopolysaccharide catabolic process"/>
    <property type="evidence" value="ECO:0007669"/>
    <property type="project" value="TreeGrafter"/>
</dbReference>
<protein>
    <submittedName>
        <fullName evidence="3">Acyloxyacyl hydrolase</fullName>
    </submittedName>
</protein>
<dbReference type="AlphaFoldDB" id="A0A669PUD7"/>
<dbReference type="InterPro" id="IPR039676">
    <property type="entry name" value="AOAH"/>
</dbReference>
<dbReference type="GO" id="GO:0050728">
    <property type="term" value="P:negative regulation of inflammatory response"/>
    <property type="evidence" value="ECO:0007669"/>
    <property type="project" value="TreeGrafter"/>
</dbReference>
<dbReference type="OMA" id="MTTPEDY"/>